<dbReference type="InParanoid" id="D8SSK0"/>
<feature type="domain" description="MRN complex-interacting protein N-terminal" evidence="2">
    <location>
        <begin position="7"/>
        <end position="106"/>
    </location>
</feature>
<dbReference type="EMBL" id="GL377638">
    <property type="protein sequence ID" value="EFJ12587.1"/>
    <property type="molecule type" value="Genomic_DNA"/>
</dbReference>
<dbReference type="InterPro" id="IPR032739">
    <property type="entry name" value="MRNIP"/>
</dbReference>
<reference evidence="3 4" key="1">
    <citation type="journal article" date="2011" name="Science">
        <title>The Selaginella genome identifies genetic changes associated with the evolution of vascular plants.</title>
        <authorList>
            <person name="Banks J.A."/>
            <person name="Nishiyama T."/>
            <person name="Hasebe M."/>
            <person name="Bowman J.L."/>
            <person name="Gribskov M."/>
            <person name="dePamphilis C."/>
            <person name="Albert V.A."/>
            <person name="Aono N."/>
            <person name="Aoyama T."/>
            <person name="Ambrose B.A."/>
            <person name="Ashton N.W."/>
            <person name="Axtell M.J."/>
            <person name="Barker E."/>
            <person name="Barker M.S."/>
            <person name="Bennetzen J.L."/>
            <person name="Bonawitz N.D."/>
            <person name="Chapple C."/>
            <person name="Cheng C."/>
            <person name="Correa L.G."/>
            <person name="Dacre M."/>
            <person name="DeBarry J."/>
            <person name="Dreyer I."/>
            <person name="Elias M."/>
            <person name="Engstrom E.M."/>
            <person name="Estelle M."/>
            <person name="Feng L."/>
            <person name="Finet C."/>
            <person name="Floyd S.K."/>
            <person name="Frommer W.B."/>
            <person name="Fujita T."/>
            <person name="Gramzow L."/>
            <person name="Gutensohn M."/>
            <person name="Harholt J."/>
            <person name="Hattori M."/>
            <person name="Heyl A."/>
            <person name="Hirai T."/>
            <person name="Hiwatashi Y."/>
            <person name="Ishikawa M."/>
            <person name="Iwata M."/>
            <person name="Karol K.G."/>
            <person name="Koehler B."/>
            <person name="Kolukisaoglu U."/>
            <person name="Kubo M."/>
            <person name="Kurata T."/>
            <person name="Lalonde S."/>
            <person name="Li K."/>
            <person name="Li Y."/>
            <person name="Litt A."/>
            <person name="Lyons E."/>
            <person name="Manning G."/>
            <person name="Maruyama T."/>
            <person name="Michael T.P."/>
            <person name="Mikami K."/>
            <person name="Miyazaki S."/>
            <person name="Morinaga S."/>
            <person name="Murata T."/>
            <person name="Mueller-Roeber B."/>
            <person name="Nelson D.R."/>
            <person name="Obara M."/>
            <person name="Oguri Y."/>
            <person name="Olmstead R.G."/>
            <person name="Onodera N."/>
            <person name="Petersen B.L."/>
            <person name="Pils B."/>
            <person name="Prigge M."/>
            <person name="Rensing S.A."/>
            <person name="Riano-Pachon D.M."/>
            <person name="Roberts A.W."/>
            <person name="Sato Y."/>
            <person name="Scheller H.V."/>
            <person name="Schulz B."/>
            <person name="Schulz C."/>
            <person name="Shakirov E.V."/>
            <person name="Shibagaki N."/>
            <person name="Shinohara N."/>
            <person name="Shippen D.E."/>
            <person name="Soerensen I."/>
            <person name="Sotooka R."/>
            <person name="Sugimoto N."/>
            <person name="Sugita M."/>
            <person name="Sumikawa N."/>
            <person name="Tanurdzic M."/>
            <person name="Theissen G."/>
            <person name="Ulvskov P."/>
            <person name="Wakazuki S."/>
            <person name="Weng J.K."/>
            <person name="Willats W.W."/>
            <person name="Wipf D."/>
            <person name="Wolf P.G."/>
            <person name="Yang L."/>
            <person name="Zimmer A.D."/>
            <person name="Zhu Q."/>
            <person name="Mitros T."/>
            <person name="Hellsten U."/>
            <person name="Loque D."/>
            <person name="Otillar R."/>
            <person name="Salamov A."/>
            <person name="Schmutz J."/>
            <person name="Shapiro H."/>
            <person name="Lindquist E."/>
            <person name="Lucas S."/>
            <person name="Rokhsar D."/>
            <person name="Grigoriev I.V."/>
        </authorList>
    </citation>
    <scope>NUCLEOTIDE SEQUENCE [LARGE SCALE GENOMIC DNA]</scope>
</reference>
<dbReference type="HOGENOM" id="CLU_2054869_0_0_1"/>
<dbReference type="InterPro" id="IPR049472">
    <property type="entry name" value="MRNIP_N"/>
</dbReference>
<dbReference type="GO" id="GO:0007095">
    <property type="term" value="P:mitotic G2 DNA damage checkpoint signaling"/>
    <property type="evidence" value="ECO:0000318"/>
    <property type="project" value="GO_Central"/>
</dbReference>
<dbReference type="OrthoDB" id="5960226at2759"/>
<feature type="region of interest" description="Disordered" evidence="1">
    <location>
        <begin position="65"/>
        <end position="92"/>
    </location>
</feature>
<sequence>MAEFLALRCYACKMFQVKPRKKSSSKWCCSVCNEKQSVTKVYGSSGAAKKIRELVQTLNYSPLAQEQDHFEPNDVGDLTTQENGQSEVGEKNVHGYETKPSKWAEYLETEVSL</sequence>
<dbReference type="GO" id="GO:0005634">
    <property type="term" value="C:nucleus"/>
    <property type="evidence" value="ECO:0000318"/>
    <property type="project" value="GO_Central"/>
</dbReference>
<evidence type="ECO:0000259" key="2">
    <source>
        <dbReference type="Pfam" id="PF15749"/>
    </source>
</evidence>
<dbReference type="STRING" id="88036.D8SSK0"/>
<accession>D8SSK0</accession>
<dbReference type="KEGG" id="smo:SELMODRAFT_123957"/>
<proteinExistence type="predicted"/>
<protein>
    <recommendedName>
        <fullName evidence="2">MRN complex-interacting protein N-terminal domain-containing protein</fullName>
    </recommendedName>
</protein>
<evidence type="ECO:0000313" key="3">
    <source>
        <dbReference type="EMBL" id="EFJ12587.1"/>
    </source>
</evidence>
<dbReference type="Gramene" id="EFJ12587">
    <property type="protein sequence ID" value="EFJ12587"/>
    <property type="gene ID" value="SELMODRAFT_123957"/>
</dbReference>
<gene>
    <name evidence="3" type="ORF">SELMODRAFT_123957</name>
</gene>
<organism evidence="4">
    <name type="scientific">Selaginella moellendorffii</name>
    <name type="common">Spikemoss</name>
    <dbReference type="NCBI Taxonomy" id="88036"/>
    <lineage>
        <taxon>Eukaryota</taxon>
        <taxon>Viridiplantae</taxon>
        <taxon>Streptophyta</taxon>
        <taxon>Embryophyta</taxon>
        <taxon>Tracheophyta</taxon>
        <taxon>Lycopodiopsida</taxon>
        <taxon>Selaginellales</taxon>
        <taxon>Selaginellaceae</taxon>
        <taxon>Selaginella</taxon>
    </lineage>
</organism>
<evidence type="ECO:0000313" key="4">
    <source>
        <dbReference type="Proteomes" id="UP000001514"/>
    </source>
</evidence>
<keyword evidence="4" id="KW-1185">Reference proteome</keyword>
<dbReference type="PANTHER" id="PTHR15863">
    <property type="entry name" value="MRN COMPLEX-INTERACTING PROTEIN"/>
    <property type="match status" value="1"/>
</dbReference>
<name>D8SSK0_SELML</name>
<evidence type="ECO:0000256" key="1">
    <source>
        <dbReference type="SAM" id="MobiDB-lite"/>
    </source>
</evidence>
<dbReference type="Proteomes" id="UP000001514">
    <property type="component" value="Unassembled WGS sequence"/>
</dbReference>
<dbReference type="Pfam" id="PF15749">
    <property type="entry name" value="MRNIP"/>
    <property type="match status" value="1"/>
</dbReference>
<dbReference type="AlphaFoldDB" id="D8SSK0"/>
<dbReference type="eggNOG" id="ENOG502S2XR">
    <property type="taxonomic scope" value="Eukaryota"/>
</dbReference>
<dbReference type="GO" id="GO:0003682">
    <property type="term" value="F:chromatin binding"/>
    <property type="evidence" value="ECO:0000318"/>
    <property type="project" value="GO_Central"/>
</dbReference>
<dbReference type="PANTHER" id="PTHR15863:SF2">
    <property type="entry name" value="MRN COMPLEX-INTERACTING PROTEIN"/>
    <property type="match status" value="1"/>
</dbReference>